<evidence type="ECO:0000313" key="2">
    <source>
        <dbReference type="EMBL" id="AAG02964.1"/>
    </source>
</evidence>
<proteinExistence type="predicted"/>
<gene>
    <name evidence="2" type="primary">AMV258</name>
</gene>
<protein>
    <submittedName>
        <fullName evidence="2">AMV258</fullName>
    </submittedName>
</protein>
<dbReference type="GeneID" id="1494848"/>
<organismHost>
    <name type="scientific">Amsacta</name>
    <dbReference type="NCBI Taxonomy" id="340055"/>
</organismHost>
<dbReference type="OrthoDB" id="16296at10239"/>
<dbReference type="Proteomes" id="UP000000872">
    <property type="component" value="Segment"/>
</dbReference>
<organism evidence="2 3">
    <name type="scientific">Amsacta moorei entomopoxvirus</name>
    <name type="common">AmEPV</name>
    <dbReference type="NCBI Taxonomy" id="28321"/>
    <lineage>
        <taxon>Viruses</taxon>
        <taxon>Varidnaviria</taxon>
        <taxon>Bamfordvirae</taxon>
        <taxon>Nucleocytoviricota</taxon>
        <taxon>Pokkesviricetes</taxon>
        <taxon>Chitovirales</taxon>
        <taxon>Poxviridae</taxon>
        <taxon>Entomopoxvirinae</taxon>
        <taxon>Betaentomopoxvirus</taxon>
    </lineage>
</organism>
<name>Q9EME8_AMEPV</name>
<feature type="transmembrane region" description="Helical" evidence="1">
    <location>
        <begin position="800"/>
        <end position="824"/>
    </location>
</feature>
<evidence type="ECO:0000256" key="1">
    <source>
        <dbReference type="SAM" id="Phobius"/>
    </source>
</evidence>
<keyword evidence="1" id="KW-1133">Transmembrane helix</keyword>
<evidence type="ECO:0000313" key="3">
    <source>
        <dbReference type="Proteomes" id="UP000000872"/>
    </source>
</evidence>
<keyword evidence="1" id="KW-0812">Transmembrane</keyword>
<dbReference type="EMBL" id="AF250284">
    <property type="protein sequence ID" value="AAG02964.1"/>
    <property type="molecule type" value="Genomic_DNA"/>
</dbReference>
<accession>Q9EME8</accession>
<reference evidence="2 3" key="1">
    <citation type="journal article" date="2000" name="Virology">
        <title>Complete genomic sequence of the Amsacta moorei entomopoxvirus: analysis and comparison with other poxviruses.</title>
        <authorList>
            <person name="Bawden A.L."/>
            <person name="Glassberg K.J."/>
            <person name="Diggans J."/>
            <person name="Shaw R."/>
            <person name="Farmerie W."/>
            <person name="Moyer R.W."/>
        </authorList>
    </citation>
    <scope>NUCLEOTIDE SEQUENCE [LARGE SCALE GENOMIC DNA]</scope>
</reference>
<keyword evidence="3" id="KW-1185">Reference proteome</keyword>
<sequence length="826" mass="100099">MYKLTVLFIVLFTIRYIECESIDKIVDKCTKNNFIKTHCSVDVYDKYINVLNFKYNYNNYDEIYKLRNIIYTFSELQKYNNVKKSNFIEYILYQVKHLIEYNEMIDNININEFNLLIKEICDSYIYFIDESNKNTLIYLQIMFNKFPIWFSSNTDVIDIILKFYKRIRSINIFNNYKNNIDNSTLQIVKTAIEYPGYIVSEKLMKEILYSNYLIHIHPDNYYKFRNYYIEINNEYIIPKNTLIINIKNISITIKYNNLDLKTIEYINNESEDIYDNIIHIHRNLSVNFNYNKIYYYIFDTRKYYNLYYESNHIKSIYYDTSISINNNICIYTHNDNKLIKYYSRNIQHALMTSIHKNINYPDWFIDGLSLKYKKCNKDSYLYLKNQNFTILDTINSNRNIDIDNSYYRGNALIEFLDKNNLKIINDIILSNNTNNWIDDIMEQKFKNSLNNYLNYCSNYYINNDNYLYTNEITDKYIDRINKYKIFDNVCKGNIIIEHYDDGESTFILNKDNIYMLDDPQYNKYMFNNESFIKNINRKRPIIHNYDYEWLDNSLLNHLIKNIFKGYKYSKYIILNKLYSNYLFNSTIYCDNKIIQDIKINSTLYKYICYENKNCLNVNSKISNENNINIIKNNLCIYEEPTVPLLNLPDNISKLIFDLNIGNIIYNIDLSNFNINEYIDIYNNVLFDIVIKYNNINLYNYIIKLYPYYDKYFIKKDINTPYMCKYIEFYNNYTTTINIINNNNISNILSDNKIEYSTIVYEINNTIVSNIINKKYNNKKDSNIINYIFKILEGDHTDKDYYILLFINIILLIVCIIIMFLFYFINI</sequence>
<keyword evidence="1" id="KW-0472">Membrane</keyword>
<dbReference type="KEGG" id="vg:1494848"/>
<dbReference type="RefSeq" id="NP_065040.1">
    <property type="nucleotide sequence ID" value="NC_002520.1"/>
</dbReference>